<organism evidence="2 3">
    <name type="scientific">Fusarium duplospermum</name>
    <dbReference type="NCBI Taxonomy" id="1325734"/>
    <lineage>
        <taxon>Eukaryota</taxon>
        <taxon>Fungi</taxon>
        <taxon>Dikarya</taxon>
        <taxon>Ascomycota</taxon>
        <taxon>Pezizomycotina</taxon>
        <taxon>Sordariomycetes</taxon>
        <taxon>Hypocreomycetidae</taxon>
        <taxon>Hypocreales</taxon>
        <taxon>Nectriaceae</taxon>
        <taxon>Fusarium</taxon>
        <taxon>Fusarium solani species complex</taxon>
    </lineage>
</organism>
<proteinExistence type="predicted"/>
<dbReference type="Proteomes" id="UP000288168">
    <property type="component" value="Unassembled WGS sequence"/>
</dbReference>
<dbReference type="GO" id="GO:0016491">
    <property type="term" value="F:oxidoreductase activity"/>
    <property type="evidence" value="ECO:0007669"/>
    <property type="project" value="InterPro"/>
</dbReference>
<keyword evidence="3" id="KW-1185">Reference proteome</keyword>
<dbReference type="Pfam" id="PF09995">
    <property type="entry name" value="MPAB_Lcp_cat"/>
    <property type="match status" value="1"/>
</dbReference>
<dbReference type="STRING" id="1325734.A0A428Q7R1"/>
<dbReference type="PANTHER" id="PTHR36124:SF1">
    <property type="entry name" value="ER-BOUND OXYGENASE MPAB_MPAB'_RUBBER OXYGENASE CATALYTIC DOMAIN-CONTAINING PROTEIN"/>
    <property type="match status" value="1"/>
</dbReference>
<accession>A0A428Q7R1</accession>
<dbReference type="InterPro" id="IPR046366">
    <property type="entry name" value="MPAB"/>
</dbReference>
<dbReference type="OrthoDB" id="545169at2759"/>
<comment type="caution">
    <text evidence="2">The sequence shown here is derived from an EMBL/GenBank/DDBJ whole genome shotgun (WGS) entry which is preliminary data.</text>
</comment>
<reference evidence="2 3" key="1">
    <citation type="submission" date="2017-06" db="EMBL/GenBank/DDBJ databases">
        <title>Comparative genomic analysis of Ambrosia Fusariam Clade fungi.</title>
        <authorList>
            <person name="Stajich J.E."/>
            <person name="Carrillo J."/>
            <person name="Kijimoto T."/>
            <person name="Eskalen A."/>
            <person name="O'Donnell K."/>
            <person name="Kasson M."/>
        </authorList>
    </citation>
    <scope>NUCLEOTIDE SEQUENCE [LARGE SCALE GENOMIC DNA]</scope>
    <source>
        <strain evidence="2 3">NRRL62584</strain>
    </source>
</reference>
<dbReference type="PANTHER" id="PTHR36124">
    <property type="match status" value="1"/>
</dbReference>
<dbReference type="EMBL" id="NKCI01000052">
    <property type="protein sequence ID" value="RSL61272.1"/>
    <property type="molecule type" value="Genomic_DNA"/>
</dbReference>
<gene>
    <name evidence="2" type="ORF">CEP54_006337</name>
</gene>
<name>A0A428Q7R1_9HYPO</name>
<protein>
    <recommendedName>
        <fullName evidence="1">ER-bound oxygenase mpaB/mpaB'/Rubber oxygenase catalytic domain-containing protein</fullName>
    </recommendedName>
</protein>
<sequence>MDAHVSIMEHLSNFSAVSDNMPTSLLSLQPSSWSGPVIVGAFLGYAALCSILRFRRINTLQSRLGFHDRKSLGRMTNEEAHQIVRNIANWEFPLFYDLSVRLALFETYAVQPVAKLLYAVSDLNIWKKAPKRYADTEVIYCCFASYSPASPGLHKAVARMNYLHAPYIKAGKILQEDLLYVLYASMAEPVRFLRLYEWRELTDMEIAALGAMWKYVADMMEIDYKTVLKKDTWVDGLEFFEDVSRWGEVYEDEHLRPSKEIYELGHLLMDMLLQSHAKIARPLGYPAACVLMGPRLRRAFGFPEPGLGITVVTYSLLLVRKLTVRYLCLPRFSPSLYISQPDEQTGRISAYHYMKEPWYVPSTFWSRWNPEALFTRLAGGLLPGDGGAEIKPEGFLPEDLGPARFVGKGVEEGKVMEQEVKKRISLGCPFSGVAKP</sequence>
<dbReference type="AlphaFoldDB" id="A0A428Q7R1"/>
<evidence type="ECO:0000259" key="1">
    <source>
        <dbReference type="Pfam" id="PF09995"/>
    </source>
</evidence>
<dbReference type="InterPro" id="IPR018713">
    <property type="entry name" value="MPAB/Lcp_cat_dom"/>
</dbReference>
<evidence type="ECO:0000313" key="2">
    <source>
        <dbReference type="EMBL" id="RSL61272.1"/>
    </source>
</evidence>
<evidence type="ECO:0000313" key="3">
    <source>
        <dbReference type="Proteomes" id="UP000288168"/>
    </source>
</evidence>
<feature type="domain" description="ER-bound oxygenase mpaB/mpaB'/Rubber oxygenase catalytic" evidence="1">
    <location>
        <begin position="157"/>
        <end position="305"/>
    </location>
</feature>